<reference evidence="4 5" key="1">
    <citation type="journal article" date="2011" name="Stand. Genomic Sci.">
        <title>Complete genome sequence of Deinococcus maricopensis type strain (LB-34).</title>
        <authorList>
            <person name="Pukall R."/>
            <person name="Zeytun A."/>
            <person name="Lucas S."/>
            <person name="Lapidus A."/>
            <person name="Hammon N."/>
            <person name="Deshpande S."/>
            <person name="Nolan M."/>
            <person name="Cheng J.F."/>
            <person name="Pitluck S."/>
            <person name="Liolios K."/>
            <person name="Pagani I."/>
            <person name="Mikhailova N."/>
            <person name="Ivanova N."/>
            <person name="Mavromatis K."/>
            <person name="Pati A."/>
            <person name="Tapia R."/>
            <person name="Han C."/>
            <person name="Goodwin L."/>
            <person name="Chen A."/>
            <person name="Palaniappan K."/>
            <person name="Land M."/>
            <person name="Hauser L."/>
            <person name="Chang Y.J."/>
            <person name="Jeffries C.D."/>
            <person name="Brambilla E.M."/>
            <person name="Rohde M."/>
            <person name="Goker M."/>
            <person name="Detter J.C."/>
            <person name="Woyke T."/>
            <person name="Bristow J."/>
            <person name="Eisen J.A."/>
            <person name="Markowitz V."/>
            <person name="Hugenholtz P."/>
            <person name="Kyrpides N.C."/>
            <person name="Klenk H.P."/>
        </authorList>
    </citation>
    <scope>NUCLEOTIDE SEQUENCE [LARGE SCALE GENOMIC DNA]</scope>
    <source>
        <strain evidence="5">DSM 21211 / LMG 22137 / NRRL B-23946 / LB-34</strain>
    </source>
</reference>
<protein>
    <submittedName>
        <fullName evidence="4">PfkB domain protein</fullName>
    </submittedName>
</protein>
<dbReference type="OrthoDB" id="9806249at2"/>
<dbReference type="GO" id="GO:0016301">
    <property type="term" value="F:kinase activity"/>
    <property type="evidence" value="ECO:0007669"/>
    <property type="project" value="UniProtKB-KW"/>
</dbReference>
<reference evidence="5" key="2">
    <citation type="submission" date="2011-01" db="EMBL/GenBank/DDBJ databases">
        <title>The complete genome of Deinococcus maricopensis DSM 21211.</title>
        <authorList>
            <consortium name="US DOE Joint Genome Institute (JGI-PGF)"/>
            <person name="Lucas S."/>
            <person name="Copeland A."/>
            <person name="Lapidus A."/>
            <person name="Goodwin L."/>
            <person name="Pitluck S."/>
            <person name="Kyrpides N."/>
            <person name="Mavromatis K."/>
            <person name="Pagani I."/>
            <person name="Ivanova N."/>
            <person name="Ovchinnikova G."/>
            <person name="Zeytun A."/>
            <person name="Detter J.C."/>
            <person name="Han C."/>
            <person name="Land M."/>
            <person name="Hauser L."/>
            <person name="Markowitz V."/>
            <person name="Cheng J.-F."/>
            <person name="Hugenholtz P."/>
            <person name="Woyke T."/>
            <person name="Wu D."/>
            <person name="Pukall R."/>
            <person name="Gehrich-Schroeter G."/>
            <person name="Brambilla E."/>
            <person name="Klenk H.-P."/>
            <person name="Eisen J.A."/>
        </authorList>
    </citation>
    <scope>NUCLEOTIDE SEQUENCE [LARGE SCALE GENOMIC DNA]</scope>
    <source>
        <strain evidence="5">DSM 21211 / LMG 22137 / NRRL B-23946 / LB-34</strain>
    </source>
</reference>
<evidence type="ECO:0000256" key="2">
    <source>
        <dbReference type="ARBA" id="ARBA00022777"/>
    </source>
</evidence>
<dbReference type="EMBL" id="CP002454">
    <property type="protein sequence ID" value="ADV68492.1"/>
    <property type="molecule type" value="Genomic_DNA"/>
</dbReference>
<dbReference type="PANTHER" id="PTHR10584:SF166">
    <property type="entry name" value="RIBOKINASE"/>
    <property type="match status" value="1"/>
</dbReference>
<dbReference type="SUPFAM" id="SSF46785">
    <property type="entry name" value="Winged helix' DNA-binding domain"/>
    <property type="match status" value="1"/>
</dbReference>
<dbReference type="Gene3D" id="1.10.10.10">
    <property type="entry name" value="Winged helix-like DNA-binding domain superfamily/Winged helix DNA-binding domain"/>
    <property type="match status" value="1"/>
</dbReference>
<dbReference type="RefSeq" id="WP_013557996.1">
    <property type="nucleotide sequence ID" value="NC_014958.1"/>
</dbReference>
<dbReference type="Gene3D" id="3.40.1190.20">
    <property type="match status" value="1"/>
</dbReference>
<dbReference type="AlphaFoldDB" id="E8UBQ3"/>
<dbReference type="InterPro" id="IPR029056">
    <property type="entry name" value="Ribokinase-like"/>
</dbReference>
<dbReference type="Pfam" id="PF13412">
    <property type="entry name" value="HTH_24"/>
    <property type="match status" value="1"/>
</dbReference>
<dbReference type="eggNOG" id="COG0524">
    <property type="taxonomic scope" value="Bacteria"/>
</dbReference>
<evidence type="ECO:0000256" key="1">
    <source>
        <dbReference type="ARBA" id="ARBA00022679"/>
    </source>
</evidence>
<dbReference type="PROSITE" id="PS00583">
    <property type="entry name" value="PFKB_KINASES_1"/>
    <property type="match status" value="1"/>
</dbReference>
<sequence length="368" mass="38809">MSLTDRERELLRLLREHPLATPEDLARLTGNTRAAVNVHLTRLREKGHILGRGYVLRPEGSVLVIGGANLDLKSRLHAPAVPGTSNPGTTTAAPGGVARNIAENLARLGVPTGLLSAIGHDDTGARLLDATRASGVDVSPIVRTDDPTGTYSAILDPHGELILAVASMRAVDALTPDVIRTRRALIDRASAVIVDCNVPQDTLLHAARTAQASHTPLYVEPVSVPKAARLRALLAEGLPVHAVTPNRDELAALTDRDTRTDDGLHAAVQDLHARGVRVVWVRLGEAGSLLSADGDARHHAATPTQVRDVTGAGDAMLAGYLYATLRGDDPHTAARAGHALAALTIQSDHTVRPDLTADLLDAHTQETA</sequence>
<keyword evidence="1" id="KW-0808">Transferase</keyword>
<dbReference type="PROSITE" id="PS00584">
    <property type="entry name" value="PFKB_KINASES_2"/>
    <property type="match status" value="1"/>
</dbReference>
<dbReference type="PANTHER" id="PTHR10584">
    <property type="entry name" value="SUGAR KINASE"/>
    <property type="match status" value="1"/>
</dbReference>
<name>E8UBQ3_DEIML</name>
<dbReference type="CDD" id="cd01941">
    <property type="entry name" value="YeiC_kinase_like"/>
    <property type="match status" value="1"/>
</dbReference>
<dbReference type="Proteomes" id="UP000008635">
    <property type="component" value="Chromosome"/>
</dbReference>
<dbReference type="HOGENOM" id="CLU_027634_11_2_0"/>
<evidence type="ECO:0000313" key="5">
    <source>
        <dbReference type="Proteomes" id="UP000008635"/>
    </source>
</evidence>
<dbReference type="InterPro" id="IPR036388">
    <property type="entry name" value="WH-like_DNA-bd_sf"/>
</dbReference>
<dbReference type="STRING" id="709986.Deima_2863"/>
<evidence type="ECO:0000259" key="3">
    <source>
        <dbReference type="Pfam" id="PF00294"/>
    </source>
</evidence>
<gene>
    <name evidence="4" type="ordered locus">Deima_2863</name>
</gene>
<proteinExistence type="predicted"/>
<organism evidence="4 5">
    <name type="scientific">Deinococcus maricopensis (strain DSM 21211 / LMG 22137 / NRRL B-23946 / LB-34)</name>
    <dbReference type="NCBI Taxonomy" id="709986"/>
    <lineage>
        <taxon>Bacteria</taxon>
        <taxon>Thermotogati</taxon>
        <taxon>Deinococcota</taxon>
        <taxon>Deinococci</taxon>
        <taxon>Deinococcales</taxon>
        <taxon>Deinococcaceae</taxon>
        <taxon>Deinococcus</taxon>
    </lineage>
</organism>
<dbReference type="eggNOG" id="COG1522">
    <property type="taxonomic scope" value="Bacteria"/>
</dbReference>
<accession>E8UBQ3</accession>
<dbReference type="Pfam" id="PF00294">
    <property type="entry name" value="PfkB"/>
    <property type="match status" value="1"/>
</dbReference>
<dbReference type="InterPro" id="IPR036390">
    <property type="entry name" value="WH_DNA-bd_sf"/>
</dbReference>
<dbReference type="InterPro" id="IPR002173">
    <property type="entry name" value="Carboh/pur_kinase_PfkB_CS"/>
</dbReference>
<dbReference type="KEGG" id="dmr:Deima_2863"/>
<dbReference type="SUPFAM" id="SSF53613">
    <property type="entry name" value="Ribokinase-like"/>
    <property type="match status" value="1"/>
</dbReference>
<keyword evidence="5" id="KW-1185">Reference proteome</keyword>
<feature type="domain" description="Carbohydrate kinase PfkB" evidence="3">
    <location>
        <begin position="61"/>
        <end position="351"/>
    </location>
</feature>
<dbReference type="InterPro" id="IPR011611">
    <property type="entry name" value="PfkB_dom"/>
</dbReference>
<keyword evidence="2" id="KW-0418">Kinase</keyword>
<evidence type="ECO:0000313" key="4">
    <source>
        <dbReference type="EMBL" id="ADV68492.1"/>
    </source>
</evidence>